<protein>
    <submittedName>
        <fullName evidence="3">ATP-dependent RecD-like DNA helicase</fullName>
    </submittedName>
</protein>
<dbReference type="PANTHER" id="PTHR47642">
    <property type="entry name" value="ATP-DEPENDENT DNA HELICASE"/>
    <property type="match status" value="1"/>
</dbReference>
<dbReference type="SMART" id="SM00382">
    <property type="entry name" value="AAA"/>
    <property type="match status" value="1"/>
</dbReference>
<comment type="caution">
    <text evidence="3">The sequence shown here is derived from an EMBL/GenBank/DDBJ whole genome shotgun (WGS) entry which is preliminary data.</text>
</comment>
<dbReference type="Gene3D" id="3.40.50.300">
    <property type="entry name" value="P-loop containing nucleotide triphosphate hydrolases"/>
    <property type="match status" value="2"/>
</dbReference>
<feature type="region of interest" description="Disordered" evidence="1">
    <location>
        <begin position="990"/>
        <end position="1015"/>
    </location>
</feature>
<evidence type="ECO:0000313" key="3">
    <source>
        <dbReference type="EMBL" id="MFC0674555.1"/>
    </source>
</evidence>
<dbReference type="Pfam" id="PF13604">
    <property type="entry name" value="AAA_30"/>
    <property type="match status" value="1"/>
</dbReference>
<feature type="domain" description="AAA+ ATPase" evidence="2">
    <location>
        <begin position="540"/>
        <end position="795"/>
    </location>
</feature>
<keyword evidence="4" id="KW-1185">Reference proteome</keyword>
<feature type="region of interest" description="Disordered" evidence="1">
    <location>
        <begin position="59"/>
        <end position="84"/>
    </location>
</feature>
<proteinExistence type="predicted"/>
<organism evidence="3 4">
    <name type="scientific">Brachybacterium hainanense</name>
    <dbReference type="NCBI Taxonomy" id="1541174"/>
    <lineage>
        <taxon>Bacteria</taxon>
        <taxon>Bacillati</taxon>
        <taxon>Actinomycetota</taxon>
        <taxon>Actinomycetes</taxon>
        <taxon>Micrococcales</taxon>
        <taxon>Dermabacteraceae</taxon>
        <taxon>Brachybacterium</taxon>
    </lineage>
</organism>
<sequence length="1214" mass="133559">MSGVTEGGITRKVLTGRSARGLIGYEAELGEGKEPPLFSTSRNCARDIPTQIVEWQATRQRHGTDGATRAESGKFETVDPDTGLHASGRMGTHVKYFDGKRWRKRPAHDGETPTHLYIPPRHLMVKESEAVHTIYAAGADLVNPDSIEDCARFFLAVKAEREELYPGLQEKLWLERNGDSGLVHVHVASNATIYEDFALDGVDYEAGQKMAGALTRVDDVRARSDDFLDVHPEFGLSQALSRVGTQEYEDAQVRDGQKSYWDRRRGKETDQAQARRTVTEALMAPEVVDRPTFAAKMSELGVAVTEKRLRRGKPGKKHDYVYTVEGAERGVSGKVLGVEYSYDAIGAQLDLKAVSQEIEPVAAHQSTGERRPLPFEEKPWSEESRRAHEQLMADVAELARAEREAQAAELAEMGPHALGQEVVRGLESRRSAWSTRDLERAVDRRLAPMRELGDPDAAQLRADALAAAQERLVSILDAGTDSDSIRHWTTQEVVDQERAIGDSLRSRAQQAGRDGVVRVDRGSFSLTDAQAAAARSLTGTQRLVVIEGAAGSGKTTMLAAANEQLRRQGRRLVVVSPTKRGAIEASEAIDAEGNSVHSMLYRAGASVDSAGRWQLPERWTEQPQQWALDEETVLVVDEAGMLDKGTAAALHRYVDDMGLGTLAVTGDSRQLSAVGRGGYLEQAACLAAQRHDLQDVRRFRTADGEVDQVYADATLEQRQGRGPDAFVDMLVQRDQLSIGTEDEVVARVADSVVEETRDGESVIVVAATNAAAQQVNHAVYERLVADGSMDAGTAVQGRDGDPIAVGAKVATRRNDRELEVANRETWTVAEVRESGEVVLVDDKGELRELTPEYVQSDLKLAWAVTAHGSQGATVDRAHVIGSDRMDAAGLYVGLTRGRLANTFHAVADDEADARRQFVAATRRSNADHGLDAARELAQRQVDELAVPIEEVQAVPTVDETPSAALVEHQRRMDAFAARSAAKIEALMAPRSPEQRIAPAVPDPEHGPLPGSRVDEGADEPVIEELPTAFRSRLRDGRSARASQEMLRRLDGLAALEEDYRGRGFEPDPEFVARIRECGDVDRRMLGAMASRLERGMREDLELYVDKTELRDESDAEHSRLRAALEAERREHPFGRPVGQRDDADRMLHERAFHRDRRERLAAELDDGVLEKDTPGARAEKSPLQRELEAAGHEVKVMNDASRAREKQLSHGMEM</sequence>
<evidence type="ECO:0000256" key="1">
    <source>
        <dbReference type="SAM" id="MobiDB-lite"/>
    </source>
</evidence>
<dbReference type="InterPro" id="IPR027417">
    <property type="entry name" value="P-loop_NTPase"/>
</dbReference>
<feature type="region of interest" description="Disordered" evidence="1">
    <location>
        <begin position="1162"/>
        <end position="1214"/>
    </location>
</feature>
<gene>
    <name evidence="3" type="ORF">ACFFF6_11370</name>
</gene>
<dbReference type="CDD" id="cd18809">
    <property type="entry name" value="SF1_C_RecD"/>
    <property type="match status" value="1"/>
</dbReference>
<evidence type="ECO:0000259" key="2">
    <source>
        <dbReference type="SMART" id="SM00382"/>
    </source>
</evidence>
<dbReference type="EMBL" id="JBHLSV010000012">
    <property type="protein sequence ID" value="MFC0674555.1"/>
    <property type="molecule type" value="Genomic_DNA"/>
</dbReference>
<dbReference type="SUPFAM" id="SSF52540">
    <property type="entry name" value="P-loop containing nucleoside triphosphate hydrolases"/>
    <property type="match status" value="2"/>
</dbReference>
<accession>A0ABV6RC40</accession>
<reference evidence="3 4" key="1">
    <citation type="submission" date="2024-09" db="EMBL/GenBank/DDBJ databases">
        <authorList>
            <person name="Sun Q."/>
            <person name="Mori K."/>
        </authorList>
    </citation>
    <scope>NUCLEOTIDE SEQUENCE [LARGE SCALE GENOMIC DNA]</scope>
    <source>
        <strain evidence="3 4">CICC 10874</strain>
    </source>
</reference>
<evidence type="ECO:0000313" key="4">
    <source>
        <dbReference type="Proteomes" id="UP001589793"/>
    </source>
</evidence>
<feature type="region of interest" description="Disordered" evidence="1">
    <location>
        <begin position="362"/>
        <end position="382"/>
    </location>
</feature>
<dbReference type="RefSeq" id="WP_376980755.1">
    <property type="nucleotide sequence ID" value="NZ_JBHLSV010000012.1"/>
</dbReference>
<dbReference type="InterPro" id="IPR051055">
    <property type="entry name" value="PIF1_helicase"/>
</dbReference>
<dbReference type="Proteomes" id="UP001589793">
    <property type="component" value="Unassembled WGS sequence"/>
</dbReference>
<dbReference type="InterPro" id="IPR003593">
    <property type="entry name" value="AAA+_ATPase"/>
</dbReference>
<name>A0ABV6RC40_9MICO</name>
<feature type="compositionally biased region" description="Basic and acidic residues" evidence="1">
    <location>
        <begin position="367"/>
        <end position="382"/>
    </location>
</feature>